<dbReference type="Gene3D" id="3.40.710.10">
    <property type="entry name" value="DD-peptidase/beta-lactamase superfamily"/>
    <property type="match status" value="1"/>
</dbReference>
<reference evidence="3 4" key="1">
    <citation type="submission" date="2016-10" db="EMBL/GenBank/DDBJ databases">
        <authorList>
            <person name="de Groot N.N."/>
        </authorList>
    </citation>
    <scope>NUCLEOTIDE SEQUENCE [LARGE SCALE GENOMIC DNA]</scope>
    <source>
        <strain evidence="3 4">DSM 44993</strain>
    </source>
</reference>
<dbReference type="InterPro" id="IPR001466">
    <property type="entry name" value="Beta-lactam-related"/>
</dbReference>
<dbReference type="PANTHER" id="PTHR46825:SF7">
    <property type="entry name" value="D-ALANYL-D-ALANINE CARBOXYPEPTIDASE"/>
    <property type="match status" value="1"/>
</dbReference>
<feature type="domain" description="Beta-lactamase-related" evidence="2">
    <location>
        <begin position="37"/>
        <end position="359"/>
    </location>
</feature>
<keyword evidence="3" id="KW-0645">Protease</keyword>
<gene>
    <name evidence="3" type="ORF">SAMN04489732_117162</name>
</gene>
<dbReference type="STRING" id="394193.SAMN04489732_117162"/>
<protein>
    <submittedName>
        <fullName evidence="3">D-alanyl-D-alanine carboxypeptidase</fullName>
    </submittedName>
</protein>
<feature type="signal peptide" evidence="1">
    <location>
        <begin position="1"/>
        <end position="24"/>
    </location>
</feature>
<proteinExistence type="predicted"/>
<sequence>MRLFRALLSTVTVAALVTAAPAGASVDRRQAAMDAATAAGIPGMAAAAPEWRGSSGRLDLDRPGKPDPSGQFRVGSVSKVFTATLVLQLVAEHRLSLDDVVQQRLPGLLPYPQPITVHELLQHTSGVPRDLPLAYTWATLPELDTERFEHFDGAESVRLSTTQPLLFAPGTGWSYSNTGFNILGLLVEKITGEPLAKVLDERIARPLGLHSTFLPGDFPFLPRPAAHGYEQAYPVPHPITDVTTYNYSRYLGAGQLVSSGPDVNRFLDALLGGRLLPAAQLAEMQQTVPAVDTPTGVDQGYAYGLGLMRFDLTPICGTPITLWGHAGDVAGYNTLAFKDAATPRQITTVATLDITANPRQRLLRQVPFVNEFCAFTPPPASAPAAKAEYAPLFRSAL</sequence>
<dbReference type="GO" id="GO:0004180">
    <property type="term" value="F:carboxypeptidase activity"/>
    <property type="evidence" value="ECO:0007669"/>
    <property type="project" value="UniProtKB-KW"/>
</dbReference>
<feature type="chain" id="PRO_5011503182" evidence="1">
    <location>
        <begin position="25"/>
        <end position="397"/>
    </location>
</feature>
<evidence type="ECO:0000313" key="4">
    <source>
        <dbReference type="Proteomes" id="UP000198582"/>
    </source>
</evidence>
<dbReference type="AlphaFoldDB" id="A0A1H8YHZ8"/>
<dbReference type="SUPFAM" id="SSF56601">
    <property type="entry name" value="beta-lactamase/transpeptidase-like"/>
    <property type="match status" value="1"/>
</dbReference>
<keyword evidence="3" id="KW-0121">Carboxypeptidase</keyword>
<dbReference type="InterPro" id="IPR012338">
    <property type="entry name" value="Beta-lactam/transpept-like"/>
</dbReference>
<evidence type="ECO:0000256" key="1">
    <source>
        <dbReference type="SAM" id="SignalP"/>
    </source>
</evidence>
<dbReference type="Proteomes" id="UP000198582">
    <property type="component" value="Unassembled WGS sequence"/>
</dbReference>
<dbReference type="InterPro" id="IPR050491">
    <property type="entry name" value="AmpC-like"/>
</dbReference>
<dbReference type="PANTHER" id="PTHR46825">
    <property type="entry name" value="D-ALANYL-D-ALANINE-CARBOXYPEPTIDASE/ENDOPEPTIDASE AMPH"/>
    <property type="match status" value="1"/>
</dbReference>
<keyword evidence="1" id="KW-0732">Signal</keyword>
<keyword evidence="4" id="KW-1185">Reference proteome</keyword>
<organism evidence="3 4">
    <name type="scientific">Amycolatopsis saalfeldensis</name>
    <dbReference type="NCBI Taxonomy" id="394193"/>
    <lineage>
        <taxon>Bacteria</taxon>
        <taxon>Bacillati</taxon>
        <taxon>Actinomycetota</taxon>
        <taxon>Actinomycetes</taxon>
        <taxon>Pseudonocardiales</taxon>
        <taxon>Pseudonocardiaceae</taxon>
        <taxon>Amycolatopsis</taxon>
    </lineage>
</organism>
<evidence type="ECO:0000313" key="3">
    <source>
        <dbReference type="EMBL" id="SEP51844.1"/>
    </source>
</evidence>
<evidence type="ECO:0000259" key="2">
    <source>
        <dbReference type="Pfam" id="PF00144"/>
    </source>
</evidence>
<dbReference type="Pfam" id="PF00144">
    <property type="entry name" value="Beta-lactamase"/>
    <property type="match status" value="1"/>
</dbReference>
<keyword evidence="3" id="KW-0378">Hydrolase</keyword>
<dbReference type="EMBL" id="FOEF01000017">
    <property type="protein sequence ID" value="SEP51844.1"/>
    <property type="molecule type" value="Genomic_DNA"/>
</dbReference>
<name>A0A1H8YHZ8_9PSEU</name>
<dbReference type="OrthoDB" id="503788at2"/>
<dbReference type="RefSeq" id="WP_091624136.1">
    <property type="nucleotide sequence ID" value="NZ_FOEF01000017.1"/>
</dbReference>
<accession>A0A1H8YHZ8</accession>